<evidence type="ECO:0000313" key="2">
    <source>
        <dbReference type="Proteomes" id="UP000595437"/>
    </source>
</evidence>
<reference evidence="2" key="1">
    <citation type="submission" date="2021-01" db="EMBL/GenBank/DDBJ databases">
        <title>Caligus Genome Assembly.</title>
        <authorList>
            <person name="Gallardo-Escarate C."/>
        </authorList>
    </citation>
    <scope>NUCLEOTIDE SEQUENCE [LARGE SCALE GENOMIC DNA]</scope>
</reference>
<dbReference type="OrthoDB" id="6510177at2759"/>
<gene>
    <name evidence="1" type="ORF">FKW44_012644</name>
</gene>
<protein>
    <submittedName>
        <fullName evidence="1">Uncharacterized protein</fullName>
    </submittedName>
</protein>
<dbReference type="AlphaFoldDB" id="A0A7T8HK13"/>
<dbReference type="Proteomes" id="UP000595437">
    <property type="component" value="Chromosome 8"/>
</dbReference>
<name>A0A7T8HK13_CALRO</name>
<sequence length="97" mass="11208">MGSVETGEINMTYPIYFDPNTFETYVLPVFFGGVSLSDINTVTEVKAVAISYFLDVSEEWREELGQKWERQFLDAMQELGPYYAPDLEVRETTKSYI</sequence>
<evidence type="ECO:0000313" key="1">
    <source>
        <dbReference type="EMBL" id="QQP51320.1"/>
    </source>
</evidence>
<accession>A0A7T8HK13</accession>
<dbReference type="EMBL" id="CP045897">
    <property type="protein sequence ID" value="QQP51320.1"/>
    <property type="molecule type" value="Genomic_DNA"/>
</dbReference>
<proteinExistence type="predicted"/>
<organism evidence="1 2">
    <name type="scientific">Caligus rogercresseyi</name>
    <name type="common">Sea louse</name>
    <dbReference type="NCBI Taxonomy" id="217165"/>
    <lineage>
        <taxon>Eukaryota</taxon>
        <taxon>Metazoa</taxon>
        <taxon>Ecdysozoa</taxon>
        <taxon>Arthropoda</taxon>
        <taxon>Crustacea</taxon>
        <taxon>Multicrustacea</taxon>
        <taxon>Hexanauplia</taxon>
        <taxon>Copepoda</taxon>
        <taxon>Siphonostomatoida</taxon>
        <taxon>Caligidae</taxon>
        <taxon>Caligus</taxon>
    </lineage>
</organism>
<keyword evidence="2" id="KW-1185">Reference proteome</keyword>